<sequence length="146" mass="17065">MISFNPWWCEAQDSGCIRMSSISMNPPYKDPPIEETIWNKDDIRLGSNWVGCLLGSHPPPHLHNFKTVTGFKRGNPNEKMMDIIVCKDRNKREWEFSWEYFLEAYEPYEPYKLIVEAGTTCKSCNRDYPYAEATGDFECWGCKNGY</sequence>
<protein>
    <submittedName>
        <fullName evidence="1">Uncharacterized protein</fullName>
    </submittedName>
</protein>
<evidence type="ECO:0000313" key="1">
    <source>
        <dbReference type="EMBL" id="KKN65657.1"/>
    </source>
</evidence>
<comment type="caution">
    <text evidence="1">The sequence shown here is derived from an EMBL/GenBank/DDBJ whole genome shotgun (WGS) entry which is preliminary data.</text>
</comment>
<organism evidence="1">
    <name type="scientific">marine sediment metagenome</name>
    <dbReference type="NCBI Taxonomy" id="412755"/>
    <lineage>
        <taxon>unclassified sequences</taxon>
        <taxon>metagenomes</taxon>
        <taxon>ecological metagenomes</taxon>
    </lineage>
</organism>
<reference evidence="1" key="1">
    <citation type="journal article" date="2015" name="Nature">
        <title>Complex archaea that bridge the gap between prokaryotes and eukaryotes.</title>
        <authorList>
            <person name="Spang A."/>
            <person name="Saw J.H."/>
            <person name="Jorgensen S.L."/>
            <person name="Zaremba-Niedzwiedzka K."/>
            <person name="Martijn J."/>
            <person name="Lind A.E."/>
            <person name="van Eijk R."/>
            <person name="Schleper C."/>
            <person name="Guy L."/>
            <person name="Ettema T.J."/>
        </authorList>
    </citation>
    <scope>NUCLEOTIDE SEQUENCE</scope>
</reference>
<proteinExistence type="predicted"/>
<gene>
    <name evidence="1" type="ORF">LCGC14_0479730</name>
</gene>
<dbReference type="AlphaFoldDB" id="A0A0F9SSW8"/>
<dbReference type="EMBL" id="LAZR01000519">
    <property type="protein sequence ID" value="KKN65657.1"/>
    <property type="molecule type" value="Genomic_DNA"/>
</dbReference>
<name>A0A0F9SSW8_9ZZZZ</name>
<accession>A0A0F9SSW8</accession>